<comment type="caution">
    <text evidence="1">The sequence shown here is derived from an EMBL/GenBank/DDBJ whole genome shotgun (WGS) entry which is preliminary data.</text>
</comment>
<dbReference type="Proteomes" id="UP000448908">
    <property type="component" value="Unassembled WGS sequence"/>
</dbReference>
<name>A0AA43W442_9BACT</name>
<reference evidence="1 2" key="1">
    <citation type="journal article" date="2019" name="Nat. Med.">
        <title>A library of human gut bacterial isolates paired with longitudinal multiomics data enables mechanistic microbiome research.</title>
        <authorList>
            <person name="Poyet M."/>
            <person name="Groussin M."/>
            <person name="Gibbons S.M."/>
            <person name="Avila-Pacheco J."/>
            <person name="Jiang X."/>
            <person name="Kearney S.M."/>
            <person name="Perrotta A.R."/>
            <person name="Berdy B."/>
            <person name="Zhao S."/>
            <person name="Lieberman T.D."/>
            <person name="Swanson P.K."/>
            <person name="Smith M."/>
            <person name="Roesemann S."/>
            <person name="Alexander J.E."/>
            <person name="Rich S.A."/>
            <person name="Livny J."/>
            <person name="Vlamakis H."/>
            <person name="Clish C."/>
            <person name="Bullock K."/>
            <person name="Deik A."/>
            <person name="Scott J."/>
            <person name="Pierce K.A."/>
            <person name="Xavier R.J."/>
            <person name="Alm E.J."/>
        </authorList>
    </citation>
    <scope>NUCLEOTIDE SEQUENCE [LARGE SCALE GENOMIC DNA]</scope>
    <source>
        <strain evidence="1 2">BIOML-A16</strain>
    </source>
</reference>
<organism evidence="1 2">
    <name type="scientific">Parabacteroides merdae</name>
    <dbReference type="NCBI Taxonomy" id="46503"/>
    <lineage>
        <taxon>Bacteria</taxon>
        <taxon>Pseudomonadati</taxon>
        <taxon>Bacteroidota</taxon>
        <taxon>Bacteroidia</taxon>
        <taxon>Bacteroidales</taxon>
        <taxon>Tannerellaceae</taxon>
        <taxon>Parabacteroides</taxon>
    </lineage>
</organism>
<accession>A0AA43W442</accession>
<sequence length="83" mass="9519">MRNWIQQRLLRRKKTDKSGMTLGKVQKEYRENDVCMGELLDALPADGLSVEEAFELSIAAKKWADGDRFYRTVDDGEPEELGV</sequence>
<dbReference type="RefSeq" id="WP_155152206.1">
    <property type="nucleotide sequence ID" value="NZ_WNCS01000020.1"/>
</dbReference>
<evidence type="ECO:0000313" key="1">
    <source>
        <dbReference type="EMBL" id="MTU70182.1"/>
    </source>
</evidence>
<dbReference type="AlphaFoldDB" id="A0AA43W442"/>
<protein>
    <submittedName>
        <fullName evidence="1">Uncharacterized protein</fullName>
    </submittedName>
</protein>
<gene>
    <name evidence="1" type="ORF">GMD92_14185</name>
</gene>
<evidence type="ECO:0000313" key="2">
    <source>
        <dbReference type="Proteomes" id="UP000448908"/>
    </source>
</evidence>
<dbReference type="EMBL" id="WNDA01000023">
    <property type="protein sequence ID" value="MTU70182.1"/>
    <property type="molecule type" value="Genomic_DNA"/>
</dbReference>
<proteinExistence type="predicted"/>